<dbReference type="EC" id="5.3.1.24" evidence="3 9"/>
<keyword evidence="12" id="KW-1185">Reference proteome</keyword>
<evidence type="ECO:0000256" key="8">
    <source>
        <dbReference type="ARBA" id="ARBA00023235"/>
    </source>
</evidence>
<evidence type="ECO:0000256" key="6">
    <source>
        <dbReference type="ARBA" id="ARBA00022822"/>
    </source>
</evidence>
<dbReference type="InterPro" id="IPR001240">
    <property type="entry name" value="PRAI_dom"/>
</dbReference>
<evidence type="ECO:0000256" key="9">
    <source>
        <dbReference type="HAMAP-Rule" id="MF_00135"/>
    </source>
</evidence>
<reference evidence="11" key="1">
    <citation type="journal article" date="2014" name="Int. J. Syst. Evol. Microbiol.">
        <title>Complete genome sequence of Corynebacterium casei LMG S-19264T (=DSM 44701T), isolated from a smear-ripened cheese.</title>
        <authorList>
            <consortium name="US DOE Joint Genome Institute (JGI-PGF)"/>
            <person name="Walter F."/>
            <person name="Albersmeier A."/>
            <person name="Kalinowski J."/>
            <person name="Ruckert C."/>
        </authorList>
    </citation>
    <scope>NUCLEOTIDE SEQUENCE</scope>
    <source>
        <strain evidence="11">CGMCC 1.12181</strain>
    </source>
</reference>
<dbReference type="EMBL" id="BMEO01000011">
    <property type="protein sequence ID" value="GGG00245.1"/>
    <property type="molecule type" value="Genomic_DNA"/>
</dbReference>
<dbReference type="PANTHER" id="PTHR42894">
    <property type="entry name" value="N-(5'-PHOSPHORIBOSYL)ANTHRANILATE ISOMERASE"/>
    <property type="match status" value="1"/>
</dbReference>
<evidence type="ECO:0000256" key="2">
    <source>
        <dbReference type="ARBA" id="ARBA00004664"/>
    </source>
</evidence>
<dbReference type="GO" id="GO:0000162">
    <property type="term" value="P:L-tryptophan biosynthetic process"/>
    <property type="evidence" value="ECO:0007669"/>
    <property type="project" value="UniProtKB-UniRule"/>
</dbReference>
<dbReference type="InterPro" id="IPR044643">
    <property type="entry name" value="TrpF_fam"/>
</dbReference>
<name>A0A917CW29_9GAMM</name>
<evidence type="ECO:0000259" key="10">
    <source>
        <dbReference type="Pfam" id="PF00697"/>
    </source>
</evidence>
<dbReference type="SUPFAM" id="SSF51366">
    <property type="entry name" value="Ribulose-phoshate binding barrel"/>
    <property type="match status" value="1"/>
</dbReference>
<dbReference type="InterPro" id="IPR011060">
    <property type="entry name" value="RibuloseP-bd_barrel"/>
</dbReference>
<dbReference type="HAMAP" id="MF_00135">
    <property type="entry name" value="PRAI"/>
    <property type="match status" value="1"/>
</dbReference>
<evidence type="ECO:0000256" key="7">
    <source>
        <dbReference type="ARBA" id="ARBA00023141"/>
    </source>
</evidence>
<evidence type="ECO:0000256" key="4">
    <source>
        <dbReference type="ARBA" id="ARBA00022272"/>
    </source>
</evidence>
<evidence type="ECO:0000256" key="1">
    <source>
        <dbReference type="ARBA" id="ARBA00001164"/>
    </source>
</evidence>
<protein>
    <recommendedName>
        <fullName evidence="4 9">N-(5'-phosphoribosyl)anthranilate isomerase</fullName>
        <shortName evidence="9">PRAI</shortName>
        <ecNumber evidence="3 9">5.3.1.24</ecNumber>
    </recommendedName>
</protein>
<evidence type="ECO:0000313" key="12">
    <source>
        <dbReference type="Proteomes" id="UP000605253"/>
    </source>
</evidence>
<gene>
    <name evidence="9 11" type="primary">trpF</name>
    <name evidence="11" type="ORF">GCM10011365_21820</name>
</gene>
<dbReference type="AlphaFoldDB" id="A0A917CW29"/>
<accession>A0A917CW29</accession>
<comment type="similarity">
    <text evidence="9">Belongs to the TrpF family.</text>
</comment>
<dbReference type="Gene3D" id="3.20.20.70">
    <property type="entry name" value="Aldolase class I"/>
    <property type="match status" value="1"/>
</dbReference>
<evidence type="ECO:0000256" key="5">
    <source>
        <dbReference type="ARBA" id="ARBA00022605"/>
    </source>
</evidence>
<dbReference type="GO" id="GO:0004640">
    <property type="term" value="F:phosphoribosylanthranilate isomerase activity"/>
    <property type="evidence" value="ECO:0007669"/>
    <property type="project" value="UniProtKB-UniRule"/>
</dbReference>
<sequence>MQVKFCGLQNKLDVALAASLQCDAVGFIMVPDSRRAVGLELARELTQFTRQFDLTSVILVADADSHTVDQIVNQCQPDIIQFHGNESATFCQQFEVPYWKAVPMLTVQDWPRYIESYHLAQRFVLDTYGNGKSGGSGRSFSWFRFPPEYISRLILAGGLTVDNLAEAVSVTGAEFIDVSSGIEKTPGVKSQTLMQQFMQAVNNNALKS</sequence>
<keyword evidence="7 9" id="KW-0057">Aromatic amino acid biosynthesis</keyword>
<keyword evidence="8 9" id="KW-0413">Isomerase</keyword>
<feature type="domain" description="N-(5'phosphoribosyl) anthranilate isomerase (PRAI)" evidence="10">
    <location>
        <begin position="4"/>
        <end position="200"/>
    </location>
</feature>
<dbReference type="Pfam" id="PF00697">
    <property type="entry name" value="PRAI"/>
    <property type="match status" value="1"/>
</dbReference>
<comment type="catalytic activity">
    <reaction evidence="1 9">
        <text>N-(5-phospho-beta-D-ribosyl)anthranilate = 1-(2-carboxyphenylamino)-1-deoxy-D-ribulose 5-phosphate</text>
        <dbReference type="Rhea" id="RHEA:21540"/>
        <dbReference type="ChEBI" id="CHEBI:18277"/>
        <dbReference type="ChEBI" id="CHEBI:58613"/>
        <dbReference type="EC" id="5.3.1.24"/>
    </reaction>
</comment>
<evidence type="ECO:0000256" key="3">
    <source>
        <dbReference type="ARBA" id="ARBA00012572"/>
    </source>
</evidence>
<proteinExistence type="inferred from homology"/>
<reference evidence="11" key="2">
    <citation type="submission" date="2020-09" db="EMBL/GenBank/DDBJ databases">
        <authorList>
            <person name="Sun Q."/>
            <person name="Zhou Y."/>
        </authorList>
    </citation>
    <scope>NUCLEOTIDE SEQUENCE</scope>
    <source>
        <strain evidence="11">CGMCC 1.12181</strain>
    </source>
</reference>
<dbReference type="InterPro" id="IPR013785">
    <property type="entry name" value="Aldolase_TIM"/>
</dbReference>
<comment type="pathway">
    <text evidence="2 9">Amino-acid biosynthesis; L-tryptophan biosynthesis; L-tryptophan from chorismate: step 3/5.</text>
</comment>
<comment type="caution">
    <text evidence="11">The sequence shown here is derived from an EMBL/GenBank/DDBJ whole genome shotgun (WGS) entry which is preliminary data.</text>
</comment>
<dbReference type="Proteomes" id="UP000605253">
    <property type="component" value="Unassembled WGS sequence"/>
</dbReference>
<organism evidence="11 12">
    <name type="scientific">Marinicella pacifica</name>
    <dbReference type="NCBI Taxonomy" id="1171543"/>
    <lineage>
        <taxon>Bacteria</taxon>
        <taxon>Pseudomonadati</taxon>
        <taxon>Pseudomonadota</taxon>
        <taxon>Gammaproteobacteria</taxon>
        <taxon>Lysobacterales</taxon>
        <taxon>Marinicellaceae</taxon>
        <taxon>Marinicella</taxon>
    </lineage>
</organism>
<dbReference type="PANTHER" id="PTHR42894:SF1">
    <property type="entry name" value="N-(5'-PHOSPHORIBOSYL)ANTHRANILATE ISOMERASE"/>
    <property type="match status" value="1"/>
</dbReference>
<keyword evidence="5 9" id="KW-0028">Amino-acid biosynthesis</keyword>
<dbReference type="RefSeq" id="WP_188365782.1">
    <property type="nucleotide sequence ID" value="NZ_BAABJF010000024.1"/>
</dbReference>
<dbReference type="CDD" id="cd00405">
    <property type="entry name" value="PRAI"/>
    <property type="match status" value="1"/>
</dbReference>
<evidence type="ECO:0000313" key="11">
    <source>
        <dbReference type="EMBL" id="GGG00245.1"/>
    </source>
</evidence>
<keyword evidence="6 9" id="KW-0822">Tryptophan biosynthesis</keyword>